<accession>A0A178ZQJ7</accession>
<feature type="region of interest" description="Disordered" evidence="1">
    <location>
        <begin position="347"/>
        <end position="405"/>
    </location>
</feature>
<feature type="domain" description="DUF7053" evidence="2">
    <location>
        <begin position="3"/>
        <end position="172"/>
    </location>
</feature>
<feature type="region of interest" description="Disordered" evidence="1">
    <location>
        <begin position="265"/>
        <end position="331"/>
    </location>
</feature>
<keyword evidence="4" id="KW-1185">Reference proteome</keyword>
<evidence type="ECO:0000259" key="2">
    <source>
        <dbReference type="Pfam" id="PF23155"/>
    </source>
</evidence>
<dbReference type="PANTHER" id="PTHR38117:SF2">
    <property type="entry name" value="NACHT AND WD40 DOMAIN PROTEIN"/>
    <property type="match status" value="1"/>
</dbReference>
<feature type="compositionally biased region" description="Low complexity" evidence="1">
    <location>
        <begin position="381"/>
        <end position="405"/>
    </location>
</feature>
<gene>
    <name evidence="3" type="ORF">AYL99_04307</name>
</gene>
<feature type="region of interest" description="Disordered" evidence="1">
    <location>
        <begin position="178"/>
        <end position="203"/>
    </location>
</feature>
<dbReference type="Proteomes" id="UP000078343">
    <property type="component" value="Unassembled WGS sequence"/>
</dbReference>
<evidence type="ECO:0000313" key="3">
    <source>
        <dbReference type="EMBL" id="OAP62104.1"/>
    </source>
</evidence>
<dbReference type="PANTHER" id="PTHR38117">
    <property type="entry name" value="NACHT AND WD40 DOMAIN PROTEIN"/>
    <property type="match status" value="1"/>
</dbReference>
<comment type="caution">
    <text evidence="3">The sequence shown here is derived from an EMBL/GenBank/DDBJ whole genome shotgun (WGS) entry which is preliminary data.</text>
</comment>
<reference evidence="3 4" key="1">
    <citation type="submission" date="2016-04" db="EMBL/GenBank/DDBJ databases">
        <title>Draft genome of Fonsecaea erecta CBS 125763.</title>
        <authorList>
            <person name="Weiss V.A."/>
            <person name="Vicente V.A."/>
            <person name="Raittz R.T."/>
            <person name="Moreno L.F."/>
            <person name="De Souza E.M."/>
            <person name="Pedrosa F.O."/>
            <person name="Steffens M.B."/>
            <person name="Faoro H."/>
            <person name="Tadra-Sfeir M.Z."/>
            <person name="Najafzadeh M.J."/>
            <person name="Felipe M.S."/>
            <person name="Teixeira M."/>
            <person name="Sun J."/>
            <person name="Xi L."/>
            <person name="Gomes R."/>
            <person name="De Azevedo C.M."/>
            <person name="Salgado C.G."/>
            <person name="Da Silva M.B."/>
            <person name="Nascimento M.F."/>
            <person name="Queiroz-Telles F."/>
            <person name="Attili D.S."/>
            <person name="Gorbushina A."/>
        </authorList>
    </citation>
    <scope>NUCLEOTIDE SEQUENCE [LARGE SCALE GENOMIC DNA]</scope>
    <source>
        <strain evidence="3 4">CBS 125763</strain>
    </source>
</reference>
<dbReference type="RefSeq" id="XP_018695471.1">
    <property type="nucleotide sequence ID" value="XM_018835821.1"/>
</dbReference>
<dbReference type="GeneID" id="30008476"/>
<dbReference type="InterPro" id="IPR055481">
    <property type="entry name" value="DUF7053"/>
</dbReference>
<dbReference type="OrthoDB" id="5078320at2759"/>
<evidence type="ECO:0000313" key="4">
    <source>
        <dbReference type="Proteomes" id="UP000078343"/>
    </source>
</evidence>
<feature type="compositionally biased region" description="Polar residues" evidence="1">
    <location>
        <begin position="308"/>
        <end position="331"/>
    </location>
</feature>
<feature type="compositionally biased region" description="Polar residues" evidence="1">
    <location>
        <begin position="193"/>
        <end position="203"/>
    </location>
</feature>
<organism evidence="3 4">
    <name type="scientific">Fonsecaea erecta</name>
    <dbReference type="NCBI Taxonomy" id="1367422"/>
    <lineage>
        <taxon>Eukaryota</taxon>
        <taxon>Fungi</taxon>
        <taxon>Dikarya</taxon>
        <taxon>Ascomycota</taxon>
        <taxon>Pezizomycotina</taxon>
        <taxon>Eurotiomycetes</taxon>
        <taxon>Chaetothyriomycetidae</taxon>
        <taxon>Chaetothyriales</taxon>
        <taxon>Herpotrichiellaceae</taxon>
        <taxon>Fonsecaea</taxon>
    </lineage>
</organism>
<dbReference type="Pfam" id="PF23155">
    <property type="entry name" value="DUF7053"/>
    <property type="match status" value="1"/>
</dbReference>
<proteinExistence type="predicted"/>
<dbReference type="STRING" id="1367422.A0A178ZQJ7"/>
<dbReference type="EMBL" id="LVYI01000003">
    <property type="protein sequence ID" value="OAP62104.1"/>
    <property type="molecule type" value="Genomic_DNA"/>
</dbReference>
<evidence type="ECO:0000256" key="1">
    <source>
        <dbReference type="SAM" id="MobiDB-lite"/>
    </source>
</evidence>
<name>A0A178ZQJ7_9EURO</name>
<dbReference type="AlphaFoldDB" id="A0A178ZQJ7"/>
<sequence>MPKRTLFTNITPLPPQVSREVAIAMLHNHDEMIELNPLVIEHHPIKTPRDAPADEFLDCAWQELTDKIHYLPGGMMKGKVSYKACFHDTPNGLQTHIYAPMGLDIREKWSIGGSLPGEPPEPRELGIEVPRTGLYIREDGDMRCNMLLTSFVRKNLDNSHKVLVERILKKAERLEETVQTMGVPATPAPDTPRFQSGSHMSSSQILNGPSMYQRPMSPQMLSPQQDMGWQTMALHPAFRSDDKRMSTYSLPPYQANAQQRMSYYAPLKQPDPPKQFVAELPGSTYHTGHLVPPAHNTPPLDHRMSMVSELSGSEGTLMGSPNLQAQSDQSSQITENLNNVQRLSMKDYSQESAPSIASGMSGPRSYSDRTSVISELPSSPPQQQQQWSENRFYQQQQQQQQQAPR</sequence>
<protein>
    <recommendedName>
        <fullName evidence="2">DUF7053 domain-containing protein</fullName>
    </recommendedName>
</protein>